<reference evidence="1 2" key="2">
    <citation type="journal article" date="2022" name="Mol. Ecol. Resour.">
        <title>The genomes of chicory, endive, great burdock and yacon provide insights into Asteraceae paleo-polyploidization history and plant inulin production.</title>
        <authorList>
            <person name="Fan W."/>
            <person name="Wang S."/>
            <person name="Wang H."/>
            <person name="Wang A."/>
            <person name="Jiang F."/>
            <person name="Liu H."/>
            <person name="Zhao H."/>
            <person name="Xu D."/>
            <person name="Zhang Y."/>
        </authorList>
    </citation>
    <scope>NUCLEOTIDE SEQUENCE [LARGE SCALE GENOMIC DNA]</scope>
    <source>
        <strain evidence="2">cv. Punajuju</strain>
        <tissue evidence="1">Leaves</tissue>
    </source>
</reference>
<dbReference type="Proteomes" id="UP001055811">
    <property type="component" value="Linkage Group LG07"/>
</dbReference>
<accession>A0ACB9ASF2</accession>
<organism evidence="1 2">
    <name type="scientific">Cichorium intybus</name>
    <name type="common">Chicory</name>
    <dbReference type="NCBI Taxonomy" id="13427"/>
    <lineage>
        <taxon>Eukaryota</taxon>
        <taxon>Viridiplantae</taxon>
        <taxon>Streptophyta</taxon>
        <taxon>Embryophyta</taxon>
        <taxon>Tracheophyta</taxon>
        <taxon>Spermatophyta</taxon>
        <taxon>Magnoliopsida</taxon>
        <taxon>eudicotyledons</taxon>
        <taxon>Gunneridae</taxon>
        <taxon>Pentapetalae</taxon>
        <taxon>asterids</taxon>
        <taxon>campanulids</taxon>
        <taxon>Asterales</taxon>
        <taxon>Asteraceae</taxon>
        <taxon>Cichorioideae</taxon>
        <taxon>Cichorieae</taxon>
        <taxon>Cichoriinae</taxon>
        <taxon>Cichorium</taxon>
    </lineage>
</organism>
<sequence>MVGDDIADVDGTGIDMATIGGATMNVVRRQPRMSDDYDHKLQFHGRSNSCQERATNLGEMAAGVASKEMPSETVAKVAGFIMSVGGGSVIPEKYDGEGIHPDLIRSLLKVQHIHRGRLTCILTVKPYVCNAYNTLHGGAVGSIAEMVAIACARTVVNKDKELFLGELSVSYLAAAVNQTEVMVDASVVRSGRNLTVVAIEFKLKDTERLTYLCRATFYNMPVASL</sequence>
<protein>
    <submittedName>
        <fullName evidence="1">Uncharacterized protein</fullName>
    </submittedName>
</protein>
<name>A0ACB9ASF2_CICIN</name>
<keyword evidence="2" id="KW-1185">Reference proteome</keyword>
<dbReference type="EMBL" id="CM042015">
    <property type="protein sequence ID" value="KAI3711370.1"/>
    <property type="molecule type" value="Genomic_DNA"/>
</dbReference>
<evidence type="ECO:0000313" key="1">
    <source>
        <dbReference type="EMBL" id="KAI3711370.1"/>
    </source>
</evidence>
<evidence type="ECO:0000313" key="2">
    <source>
        <dbReference type="Proteomes" id="UP001055811"/>
    </source>
</evidence>
<gene>
    <name evidence="1" type="ORF">L2E82_41407</name>
</gene>
<comment type="caution">
    <text evidence="1">The sequence shown here is derived from an EMBL/GenBank/DDBJ whole genome shotgun (WGS) entry which is preliminary data.</text>
</comment>
<proteinExistence type="predicted"/>
<reference evidence="2" key="1">
    <citation type="journal article" date="2022" name="Mol. Ecol. Resour.">
        <title>The genomes of chicory, endive, great burdock and yacon provide insights into Asteraceae palaeo-polyploidization history and plant inulin production.</title>
        <authorList>
            <person name="Fan W."/>
            <person name="Wang S."/>
            <person name="Wang H."/>
            <person name="Wang A."/>
            <person name="Jiang F."/>
            <person name="Liu H."/>
            <person name="Zhao H."/>
            <person name="Xu D."/>
            <person name="Zhang Y."/>
        </authorList>
    </citation>
    <scope>NUCLEOTIDE SEQUENCE [LARGE SCALE GENOMIC DNA]</scope>
    <source>
        <strain evidence="2">cv. Punajuju</strain>
    </source>
</reference>